<keyword evidence="1" id="KW-0472">Membrane</keyword>
<keyword evidence="3" id="KW-1185">Reference proteome</keyword>
<evidence type="ECO:0000256" key="1">
    <source>
        <dbReference type="SAM" id="Phobius"/>
    </source>
</evidence>
<keyword evidence="1" id="KW-0812">Transmembrane</keyword>
<accession>A0A084ATR4</accession>
<dbReference type="AlphaFoldDB" id="A0A084ATR4"/>
<feature type="transmembrane region" description="Helical" evidence="1">
    <location>
        <begin position="7"/>
        <end position="30"/>
    </location>
</feature>
<dbReference type="Proteomes" id="UP000028045">
    <property type="component" value="Unassembled WGS sequence"/>
</dbReference>
<feature type="transmembrane region" description="Helical" evidence="1">
    <location>
        <begin position="181"/>
        <end position="202"/>
    </location>
</feature>
<dbReference type="HOGENOM" id="CLU_066479_0_0_1"/>
<reference evidence="2 3" key="1">
    <citation type="journal article" date="2014" name="BMC Genomics">
        <title>Comparative genome sequencing reveals chemotype-specific gene clusters in the toxigenic black mold Stachybotrys.</title>
        <authorList>
            <person name="Semeiks J."/>
            <person name="Borek D."/>
            <person name="Otwinowski Z."/>
            <person name="Grishin N.V."/>
        </authorList>
    </citation>
    <scope>NUCLEOTIDE SEQUENCE [LARGE SCALE GENOMIC DNA]</scope>
    <source>
        <strain evidence="3">CBS 109288 / IBT 7711</strain>
    </source>
</reference>
<proteinExistence type="predicted"/>
<evidence type="ECO:0000313" key="3">
    <source>
        <dbReference type="Proteomes" id="UP000028045"/>
    </source>
</evidence>
<gene>
    <name evidence="2" type="ORF">S7711_00567</name>
</gene>
<feature type="transmembrane region" description="Helical" evidence="1">
    <location>
        <begin position="57"/>
        <end position="77"/>
    </location>
</feature>
<protein>
    <recommendedName>
        <fullName evidence="4">Tetraspanin</fullName>
    </recommendedName>
</protein>
<evidence type="ECO:0000313" key="2">
    <source>
        <dbReference type="EMBL" id="KEY68693.1"/>
    </source>
</evidence>
<organism evidence="2 3">
    <name type="scientific">Stachybotrys chartarum (strain CBS 109288 / IBT 7711)</name>
    <name type="common">Toxic black mold</name>
    <name type="synonym">Stilbospora chartarum</name>
    <dbReference type="NCBI Taxonomy" id="1280523"/>
    <lineage>
        <taxon>Eukaryota</taxon>
        <taxon>Fungi</taxon>
        <taxon>Dikarya</taxon>
        <taxon>Ascomycota</taxon>
        <taxon>Pezizomycotina</taxon>
        <taxon>Sordariomycetes</taxon>
        <taxon>Hypocreomycetidae</taxon>
        <taxon>Hypocreales</taxon>
        <taxon>Stachybotryaceae</taxon>
        <taxon>Stachybotrys</taxon>
    </lineage>
</organism>
<dbReference type="EMBL" id="KL648566">
    <property type="protein sequence ID" value="KEY68693.1"/>
    <property type="molecule type" value="Genomic_DNA"/>
</dbReference>
<dbReference type="OrthoDB" id="2279611at2759"/>
<sequence>MVNKVHAVACAADFLFLVTGCIQLGFSLIVRSQMFDRPTEGQQAVRNLLYQRFPLDAGIANGALILVAFALTLPALIMPARGWLKVAGGAVTACGLFTLIIGVILWVMTLRIRADFAGIYVAQEPSVQELMQTSFECCGYQNSTSPAFITDPTCPSPAAAALVRGCGGPISSFGNIILDNIFTAVFGMVGIDALFILVLACLRKDRKERERYRHIDEKTGYLQI</sequence>
<name>A0A084ATR4_STACB</name>
<keyword evidence="1" id="KW-1133">Transmembrane helix</keyword>
<evidence type="ECO:0008006" key="4">
    <source>
        <dbReference type="Google" id="ProtNLM"/>
    </source>
</evidence>
<feature type="transmembrane region" description="Helical" evidence="1">
    <location>
        <begin position="89"/>
        <end position="108"/>
    </location>
</feature>